<evidence type="ECO:0000313" key="1">
    <source>
        <dbReference type="EMBL" id="GAA4565172.1"/>
    </source>
</evidence>
<name>A0ABP8S9W0_9ACTN</name>
<gene>
    <name evidence="1" type="ORF">GCM10023176_12600</name>
</gene>
<proteinExistence type="predicted"/>
<comment type="caution">
    <text evidence="1">The sequence shown here is derived from an EMBL/GenBank/DDBJ whole genome shotgun (WGS) entry which is preliminary data.</text>
</comment>
<reference evidence="2" key="1">
    <citation type="journal article" date="2019" name="Int. J. Syst. Evol. Microbiol.">
        <title>The Global Catalogue of Microorganisms (GCM) 10K type strain sequencing project: providing services to taxonomists for standard genome sequencing and annotation.</title>
        <authorList>
            <consortium name="The Broad Institute Genomics Platform"/>
            <consortium name="The Broad Institute Genome Sequencing Center for Infectious Disease"/>
            <person name="Wu L."/>
            <person name="Ma J."/>
        </authorList>
    </citation>
    <scope>NUCLEOTIDE SEQUENCE [LARGE SCALE GENOMIC DNA]</scope>
    <source>
        <strain evidence="2">JCM 3175</strain>
    </source>
</reference>
<dbReference type="RefSeq" id="WP_346117020.1">
    <property type="nucleotide sequence ID" value="NZ_BAABGU010000005.1"/>
</dbReference>
<evidence type="ECO:0008006" key="3">
    <source>
        <dbReference type="Google" id="ProtNLM"/>
    </source>
</evidence>
<sequence>MAEILDWLTGRGLSACDDPGLLDAAYDRDERYAGTALIALTLNHDDPLVVLPRIRCGLRSGRPQTRANALQCLGHLARLHGLVDAGSLGLLHRALRDHTPVDGRYRIHGYADSAADDIATFAARRQLPRWLRRSRPGPRSRHGH</sequence>
<evidence type="ECO:0000313" key="2">
    <source>
        <dbReference type="Proteomes" id="UP001500307"/>
    </source>
</evidence>
<dbReference type="EMBL" id="BAABGU010000005">
    <property type="protein sequence ID" value="GAA4565172.1"/>
    <property type="molecule type" value="Genomic_DNA"/>
</dbReference>
<protein>
    <recommendedName>
        <fullName evidence="3">HEAT repeat domain-containing protein</fullName>
    </recommendedName>
</protein>
<accession>A0ABP8S9W0</accession>
<dbReference type="SUPFAM" id="SSF48371">
    <property type="entry name" value="ARM repeat"/>
    <property type="match status" value="1"/>
</dbReference>
<keyword evidence="2" id="KW-1185">Reference proteome</keyword>
<dbReference type="InterPro" id="IPR016024">
    <property type="entry name" value="ARM-type_fold"/>
</dbReference>
<dbReference type="Proteomes" id="UP001500307">
    <property type="component" value="Unassembled WGS sequence"/>
</dbReference>
<organism evidence="1 2">
    <name type="scientific">Micromonospora coerulea</name>
    <dbReference type="NCBI Taxonomy" id="47856"/>
    <lineage>
        <taxon>Bacteria</taxon>
        <taxon>Bacillati</taxon>
        <taxon>Actinomycetota</taxon>
        <taxon>Actinomycetes</taxon>
        <taxon>Micromonosporales</taxon>
        <taxon>Micromonosporaceae</taxon>
        <taxon>Micromonospora</taxon>
    </lineage>
</organism>